<dbReference type="EMBL" id="JBHSNL010000004">
    <property type="protein sequence ID" value="MFC5546073.1"/>
    <property type="molecule type" value="Genomic_DNA"/>
</dbReference>
<name>A0ABW0RNP2_9GAMM</name>
<dbReference type="InterPro" id="IPR038444">
    <property type="entry name" value="DUF465_sf"/>
</dbReference>
<protein>
    <submittedName>
        <fullName evidence="1">YdcH family protein</fullName>
    </submittedName>
</protein>
<dbReference type="Proteomes" id="UP001596055">
    <property type="component" value="Unassembled WGS sequence"/>
</dbReference>
<evidence type="ECO:0000313" key="1">
    <source>
        <dbReference type="EMBL" id="MFC5546073.1"/>
    </source>
</evidence>
<keyword evidence="2" id="KW-1185">Reference proteome</keyword>
<gene>
    <name evidence="1" type="ORF">ACFPQA_13485</name>
</gene>
<dbReference type="RefSeq" id="WP_248160531.1">
    <property type="nucleotide sequence ID" value="NZ_JAKZAJ010000006.1"/>
</dbReference>
<sequence>MPLEKHDLIHEMPESKDAIHALKTGNQHFAKLFEEYHEVDHDVHRIETGAENAGDEDLENLKKQRLHLKDQLSAMIRDYEASAAE</sequence>
<dbReference type="InterPro" id="IPR007420">
    <property type="entry name" value="DUF465"/>
</dbReference>
<dbReference type="Gene3D" id="6.10.280.50">
    <property type="match status" value="1"/>
</dbReference>
<dbReference type="Pfam" id="PF04325">
    <property type="entry name" value="DUF465"/>
    <property type="match status" value="1"/>
</dbReference>
<accession>A0ABW0RNP2</accession>
<organism evidence="1 2">
    <name type="scientific">Marinobacter koreensis</name>
    <dbReference type="NCBI Taxonomy" id="335974"/>
    <lineage>
        <taxon>Bacteria</taxon>
        <taxon>Pseudomonadati</taxon>
        <taxon>Pseudomonadota</taxon>
        <taxon>Gammaproteobacteria</taxon>
        <taxon>Pseudomonadales</taxon>
        <taxon>Marinobacteraceae</taxon>
        <taxon>Marinobacter</taxon>
    </lineage>
</organism>
<reference evidence="2" key="1">
    <citation type="journal article" date="2019" name="Int. J. Syst. Evol. Microbiol.">
        <title>The Global Catalogue of Microorganisms (GCM) 10K type strain sequencing project: providing services to taxonomists for standard genome sequencing and annotation.</title>
        <authorList>
            <consortium name="The Broad Institute Genomics Platform"/>
            <consortium name="The Broad Institute Genome Sequencing Center for Infectious Disease"/>
            <person name="Wu L."/>
            <person name="Ma J."/>
        </authorList>
    </citation>
    <scope>NUCLEOTIDE SEQUENCE [LARGE SCALE GENOMIC DNA]</scope>
    <source>
        <strain evidence="2">CGMCC 4.1799</strain>
    </source>
</reference>
<proteinExistence type="predicted"/>
<evidence type="ECO:0000313" key="2">
    <source>
        <dbReference type="Proteomes" id="UP001596055"/>
    </source>
</evidence>
<comment type="caution">
    <text evidence="1">The sequence shown here is derived from an EMBL/GenBank/DDBJ whole genome shotgun (WGS) entry which is preliminary data.</text>
</comment>